<feature type="domain" description="NADP-dependent oxidoreductase" evidence="2">
    <location>
        <begin position="15"/>
        <end position="314"/>
    </location>
</feature>
<name>A0A1L6J6B7_9SPHN</name>
<dbReference type="KEGG" id="skr:BRX40_00430"/>
<dbReference type="AlphaFoldDB" id="A0A1L6J6B7"/>
<evidence type="ECO:0000256" key="1">
    <source>
        <dbReference type="ARBA" id="ARBA00023002"/>
    </source>
</evidence>
<dbReference type="EMBL" id="CP018820">
    <property type="protein sequence ID" value="APR51100.1"/>
    <property type="molecule type" value="Genomic_DNA"/>
</dbReference>
<dbReference type="Proteomes" id="UP000286681">
    <property type="component" value="Unassembled WGS sequence"/>
</dbReference>
<dbReference type="Pfam" id="PF00248">
    <property type="entry name" value="Aldo_ket_red"/>
    <property type="match status" value="1"/>
</dbReference>
<gene>
    <name evidence="3" type="ORF">BRX40_00430</name>
    <name evidence="4" type="ORF">CA257_16740</name>
</gene>
<protein>
    <submittedName>
        <fullName evidence="3">Aldo/keto reductase</fullName>
    </submittedName>
</protein>
<dbReference type="Proteomes" id="UP000185161">
    <property type="component" value="Chromosome"/>
</dbReference>
<evidence type="ECO:0000313" key="3">
    <source>
        <dbReference type="EMBL" id="APR51100.1"/>
    </source>
</evidence>
<dbReference type="InterPro" id="IPR050523">
    <property type="entry name" value="AKR_Detox_Biosynth"/>
</dbReference>
<dbReference type="Gene3D" id="3.20.20.100">
    <property type="entry name" value="NADP-dependent oxidoreductase domain"/>
    <property type="match status" value="1"/>
</dbReference>
<dbReference type="OrthoDB" id="7181835at2"/>
<dbReference type="GeneID" id="44131021"/>
<reference evidence="4 6" key="3">
    <citation type="submission" date="2018-07" db="EMBL/GenBank/DDBJ databases">
        <title>Genomic and Epidemiologic Investigation of an Indolent Hospital Outbreak.</title>
        <authorList>
            <person name="Johnson R.C."/>
            <person name="Deming C."/>
            <person name="Conlan S."/>
            <person name="Zellmer C.J."/>
            <person name="Michelin A.V."/>
            <person name="Lee-Lin S."/>
            <person name="Thomas P.J."/>
            <person name="Park M."/>
            <person name="Weingarten R.A."/>
            <person name="Less J."/>
            <person name="Dekker J.P."/>
            <person name="Frank K.M."/>
            <person name="Musser K.A."/>
            <person name="Mcquiston J.R."/>
            <person name="Henderson D.K."/>
            <person name="Lau A.F."/>
            <person name="Palmore T.N."/>
            <person name="Segre J.A."/>
        </authorList>
    </citation>
    <scope>NUCLEOTIDE SEQUENCE [LARGE SCALE GENOMIC DNA]</scope>
    <source>
        <strain evidence="4 6">SK-NIH.Env10_0317</strain>
    </source>
</reference>
<evidence type="ECO:0000313" key="4">
    <source>
        <dbReference type="EMBL" id="RSV00753.1"/>
    </source>
</evidence>
<evidence type="ECO:0000313" key="6">
    <source>
        <dbReference type="Proteomes" id="UP000286681"/>
    </source>
</evidence>
<reference evidence="5" key="2">
    <citation type="submission" date="2016-12" db="EMBL/GenBank/DDBJ databases">
        <title>Whole genome sequencing of Sphingomonas sp. ABOJV.</title>
        <authorList>
            <person name="Conlan S."/>
            <person name="Thomas P.J."/>
            <person name="Mullikin J."/>
            <person name="Palmore T.N."/>
            <person name="Frank K.M."/>
            <person name="Segre J.A."/>
        </authorList>
    </citation>
    <scope>NUCLEOTIDE SEQUENCE [LARGE SCALE GENOMIC DNA]</scope>
    <source>
        <strain evidence="5">ABOJV</strain>
    </source>
</reference>
<proteinExistence type="predicted"/>
<dbReference type="CDD" id="cd19091">
    <property type="entry name" value="AKR_PsAKR"/>
    <property type="match status" value="1"/>
</dbReference>
<dbReference type="EMBL" id="QQWO01000015">
    <property type="protein sequence ID" value="RSV00753.1"/>
    <property type="molecule type" value="Genomic_DNA"/>
</dbReference>
<evidence type="ECO:0000259" key="2">
    <source>
        <dbReference type="Pfam" id="PF00248"/>
    </source>
</evidence>
<organism evidence="3 5">
    <name type="scientific">Sphingomonas koreensis</name>
    <dbReference type="NCBI Taxonomy" id="93064"/>
    <lineage>
        <taxon>Bacteria</taxon>
        <taxon>Pseudomonadati</taxon>
        <taxon>Pseudomonadota</taxon>
        <taxon>Alphaproteobacteria</taxon>
        <taxon>Sphingomonadales</taxon>
        <taxon>Sphingomonadaceae</taxon>
        <taxon>Sphingomonas</taxon>
    </lineage>
</organism>
<dbReference type="SUPFAM" id="SSF51430">
    <property type="entry name" value="NAD(P)-linked oxidoreductase"/>
    <property type="match status" value="1"/>
</dbReference>
<dbReference type="InterPro" id="IPR020471">
    <property type="entry name" value="AKR"/>
</dbReference>
<evidence type="ECO:0000313" key="5">
    <source>
        <dbReference type="Proteomes" id="UP000185161"/>
    </source>
</evidence>
<dbReference type="PANTHER" id="PTHR43364">
    <property type="entry name" value="NADH-SPECIFIC METHYLGLYOXAL REDUCTASE-RELATED"/>
    <property type="match status" value="1"/>
</dbReference>
<dbReference type="FunFam" id="3.20.20.100:FF:000004">
    <property type="entry name" value="Oxidoreductase, aldo/keto reductase"/>
    <property type="match status" value="1"/>
</dbReference>
<reference evidence="3" key="1">
    <citation type="submission" date="2016-12" db="EMBL/GenBank/DDBJ databases">
        <title>Whole genome sequencing of Sphingomonas koreensis.</title>
        <authorList>
            <person name="Conlan S."/>
            <person name="Thomas P.J."/>
            <person name="Mullikin J."/>
            <person name="Palmore T.N."/>
            <person name="Frank K.M."/>
            <person name="Segre J.A."/>
        </authorList>
    </citation>
    <scope>NUCLEOTIDE SEQUENCE</scope>
    <source>
        <strain evidence="3">ABOJV</strain>
    </source>
</reference>
<accession>A0A1L6J6B7</accession>
<dbReference type="RefSeq" id="WP_075150290.1">
    <property type="nucleotide sequence ID" value="NZ_CP018820.1"/>
</dbReference>
<dbReference type="STRING" id="93064.BRX40_00430"/>
<sequence>MHYSRLGDSGLLVSKLAFGTMTLGAAWKGPLAAIDERACTTLVNRALDSGLNFFDTADVYHRGESETLFGRALGKRRGEAVIATKVGMRMDQGLQNAGLSARHIHGSIDASLSRIGTDWVDVFICHRPDPLTPLHETLTALDAVVRAGKARYIGFSNWPAWLAAKAIAMQQANGLARFVTGQMYYSLIARDIEQEYVPLALDAGIGTMVWSPLSSGFLSGKYTRDDPGGQNGRLASMDLLPFDREQGHRIVDALKQIADARGVPVAAVALAWVLERPAVATAIIGFSSEAQFDANLAAADLELTAAERTALDTVSAPAIPYPQNFIARFESDARAQAIL</sequence>
<dbReference type="PRINTS" id="PR00069">
    <property type="entry name" value="ALDKETRDTASE"/>
</dbReference>
<keyword evidence="5" id="KW-1185">Reference proteome</keyword>
<dbReference type="GO" id="GO:0016491">
    <property type="term" value="F:oxidoreductase activity"/>
    <property type="evidence" value="ECO:0007669"/>
    <property type="project" value="UniProtKB-KW"/>
</dbReference>
<dbReference type="InterPro" id="IPR023210">
    <property type="entry name" value="NADP_OxRdtase_dom"/>
</dbReference>
<keyword evidence="1" id="KW-0560">Oxidoreductase</keyword>
<dbReference type="InterPro" id="IPR036812">
    <property type="entry name" value="NAD(P)_OxRdtase_dom_sf"/>
</dbReference>
<dbReference type="PANTHER" id="PTHR43364:SF18">
    <property type="entry name" value="OXIDOREDUCTASE"/>
    <property type="match status" value="1"/>
</dbReference>
<dbReference type="GO" id="GO:0005829">
    <property type="term" value="C:cytosol"/>
    <property type="evidence" value="ECO:0007669"/>
    <property type="project" value="TreeGrafter"/>
</dbReference>